<dbReference type="AlphaFoldDB" id="M2PZY9"/>
<gene>
    <name evidence="1" type="ORF">HMPREF9943_01653</name>
</gene>
<dbReference type="EMBL" id="AGEJ01000024">
    <property type="protein sequence ID" value="EMD16250.1"/>
    <property type="molecule type" value="Genomic_DNA"/>
</dbReference>
<dbReference type="Proteomes" id="UP000011758">
    <property type="component" value="Unassembled WGS sequence"/>
</dbReference>
<protein>
    <submittedName>
        <fullName evidence="1">Uncharacterized protein</fullName>
    </submittedName>
</protein>
<name>M2PZY9_9FIRM</name>
<evidence type="ECO:0000313" key="2">
    <source>
        <dbReference type="Proteomes" id="UP000011758"/>
    </source>
</evidence>
<comment type="caution">
    <text evidence="1">The sequence shown here is derived from an EMBL/GenBank/DDBJ whole genome shotgun (WGS) entry which is preliminary data.</text>
</comment>
<dbReference type="RefSeq" id="WP_004803962.1">
    <property type="nucleotide sequence ID" value="NZ_KB446649.1"/>
</dbReference>
<organism evidence="1 2">
    <name type="scientific">Eggerthia catenaformis OT 569 = DSM 20559</name>
    <dbReference type="NCBI Taxonomy" id="999415"/>
    <lineage>
        <taxon>Bacteria</taxon>
        <taxon>Bacillati</taxon>
        <taxon>Bacillota</taxon>
        <taxon>Erysipelotrichia</taxon>
        <taxon>Erysipelotrichales</taxon>
        <taxon>Coprobacillaceae</taxon>
        <taxon>Eggerthia</taxon>
    </lineage>
</organism>
<dbReference type="STRING" id="999415.HMPREF9943_01653"/>
<accession>M2PZY9</accession>
<evidence type="ECO:0000313" key="1">
    <source>
        <dbReference type="EMBL" id="EMD16250.1"/>
    </source>
</evidence>
<reference evidence="1 2" key="1">
    <citation type="submission" date="2013-02" db="EMBL/GenBank/DDBJ databases">
        <title>The Genome Sequence of Lactobacillus catenaformis F0143.</title>
        <authorList>
            <consortium name="The Broad Institute Genome Sequencing Platform"/>
            <person name="Earl A."/>
            <person name="Ward D."/>
            <person name="Feldgarden M."/>
            <person name="Gevers D."/>
            <person name="Izard J."/>
            <person name="Blanton J.M."/>
            <person name="Mathney J."/>
            <person name="Dewhirst F.E."/>
            <person name="Young S.K."/>
            <person name="Zeng Q."/>
            <person name="Gargeya S."/>
            <person name="Fitzgerald M."/>
            <person name="Haas B."/>
            <person name="Abouelleil A."/>
            <person name="Alvarado L."/>
            <person name="Arachchi H.M."/>
            <person name="Berlin A."/>
            <person name="Chapman S.B."/>
            <person name="Gearin G."/>
            <person name="Goldberg J."/>
            <person name="Griggs A."/>
            <person name="Gujja S."/>
            <person name="Hansen M."/>
            <person name="Heiman D."/>
            <person name="Howarth C."/>
            <person name="Larimer J."/>
            <person name="Lui A."/>
            <person name="MacDonald P.J.P."/>
            <person name="McCowen C."/>
            <person name="Montmayeur A."/>
            <person name="Murphy C."/>
            <person name="Neiman D."/>
            <person name="Pearson M."/>
            <person name="Priest M."/>
            <person name="Roberts A."/>
            <person name="Saif S."/>
            <person name="Shea T."/>
            <person name="Sisk P."/>
            <person name="Stolte C."/>
            <person name="Sykes S."/>
            <person name="Wortman J."/>
            <person name="Nusbaum C."/>
            <person name="Birren B."/>
        </authorList>
    </citation>
    <scope>NUCLEOTIDE SEQUENCE [LARGE SCALE GENOMIC DNA]</scope>
    <source>
        <strain evidence="1 2">OT 569</strain>
    </source>
</reference>
<proteinExistence type="predicted"/>
<dbReference type="BioCyc" id="ECAT999415-HMP:GTTI-1714-MONOMER"/>
<keyword evidence="2" id="KW-1185">Reference proteome</keyword>
<sequence length="110" mass="12608">MINKIILISEHHSRKEEIILSDAIYCNDYLITSDKIKIEAIKTIIYQAITDTLLIPMKPYHGLWSIEIITDHEVIRESGSLDGLSYLDLDVTGYINELLESDLLLFGENE</sequence>